<feature type="domain" description="Protein kinase" evidence="11">
    <location>
        <begin position="88"/>
        <end position="341"/>
    </location>
</feature>
<evidence type="ECO:0000256" key="7">
    <source>
        <dbReference type="ARBA" id="ARBA00023136"/>
    </source>
</evidence>
<evidence type="ECO:0000256" key="8">
    <source>
        <dbReference type="ARBA" id="ARBA00023137"/>
    </source>
</evidence>
<dbReference type="InterPro" id="IPR000980">
    <property type="entry name" value="SH2"/>
</dbReference>
<dbReference type="OMA" id="YMEENDY"/>
<comment type="subcellular location">
    <subcellularLocation>
        <location evidence="1">Endomembrane system</location>
    </subcellularLocation>
</comment>
<keyword evidence="6" id="KW-0067">ATP-binding</keyword>
<gene>
    <name evidence="12" type="ORF">chiPu_0017306</name>
</gene>
<dbReference type="PROSITE" id="PS00109">
    <property type="entry name" value="PROTEIN_KINASE_TYR"/>
    <property type="match status" value="1"/>
</dbReference>
<dbReference type="SMART" id="SM00219">
    <property type="entry name" value="TyrKc"/>
    <property type="match status" value="1"/>
</dbReference>
<keyword evidence="3" id="KW-0808">Transferase</keyword>
<keyword evidence="5" id="KW-0418">Kinase</keyword>
<dbReference type="GO" id="GO:0005524">
    <property type="term" value="F:ATP binding"/>
    <property type="evidence" value="ECO:0007669"/>
    <property type="project" value="UniProtKB-KW"/>
</dbReference>
<keyword evidence="7" id="KW-0472">Membrane</keyword>
<dbReference type="SUPFAM" id="SSF55550">
    <property type="entry name" value="SH2 domain"/>
    <property type="match status" value="1"/>
</dbReference>
<dbReference type="PANTHER" id="PTHR24418">
    <property type="entry name" value="TYROSINE-PROTEIN KINASE"/>
    <property type="match status" value="1"/>
</dbReference>
<evidence type="ECO:0000256" key="9">
    <source>
        <dbReference type="ARBA" id="ARBA00051245"/>
    </source>
</evidence>
<dbReference type="InterPro" id="IPR011009">
    <property type="entry name" value="Kinase-like_dom_sf"/>
</dbReference>
<dbReference type="FunFam" id="1.10.510.10:FF:001512">
    <property type="entry name" value="Receptor tyrosine-protein kinase erbB-2"/>
    <property type="match status" value="1"/>
</dbReference>
<dbReference type="Proteomes" id="UP000287033">
    <property type="component" value="Unassembled WGS sequence"/>
</dbReference>
<dbReference type="EC" id="2.7.10.2" evidence="2"/>
<name>A0A401REU3_CHIPU</name>
<dbReference type="GO" id="GO:0030182">
    <property type="term" value="P:neuron differentiation"/>
    <property type="evidence" value="ECO:0007669"/>
    <property type="project" value="UniProtKB-ARBA"/>
</dbReference>
<sequence length="344" mass="39734">MSDGQEGSPCAEPQDDREHEEQQSEDQDVKEHNTRYVPEAVPALVCTSYCDPECSVRRGCYALLVKHWDPKLDFRVMSYKVSNRPSGYYINPRVKFISLPELVKYYHRLNGNNVRVSVKMQSVEGTPNQAFLREVSIRKALQHGRLVQLLAVVTQSQPMLIITELMSQGNLNSYLRSDLGRQLELVLLIDFALQVLDGMRYMEENAYVHRDLRSANILLNGNLECKIGDFSLTQKLEEQRYILLKDEKVAVKWTAPEVFREETHTTKSDVWSFGIFLMELVTFGQTPYLGLTFAQTVQFLESGLRMQRPLGCPEELYHVMLMCWEEEPCSRPSFQLLQDLLQNL</sequence>
<dbReference type="GO" id="GO:0048468">
    <property type="term" value="P:cell development"/>
    <property type="evidence" value="ECO:0007669"/>
    <property type="project" value="UniProtKB-ARBA"/>
</dbReference>
<evidence type="ECO:0000256" key="1">
    <source>
        <dbReference type="ARBA" id="ARBA00004308"/>
    </source>
</evidence>
<evidence type="ECO:0000259" key="11">
    <source>
        <dbReference type="PROSITE" id="PS50011"/>
    </source>
</evidence>
<evidence type="ECO:0000256" key="3">
    <source>
        <dbReference type="ARBA" id="ARBA00022679"/>
    </source>
</evidence>
<dbReference type="STRING" id="137246.A0A401REU3"/>
<keyword evidence="4" id="KW-0547">Nucleotide-binding</keyword>
<dbReference type="GO" id="GO:0050793">
    <property type="term" value="P:regulation of developmental process"/>
    <property type="evidence" value="ECO:0007669"/>
    <property type="project" value="UniProtKB-ARBA"/>
</dbReference>
<dbReference type="InterPro" id="IPR050198">
    <property type="entry name" value="Non-receptor_tyrosine_kinases"/>
</dbReference>
<comment type="caution">
    <text evidence="12">The sequence shown here is derived from an EMBL/GenBank/DDBJ whole genome shotgun (WGS) entry which is preliminary data.</text>
</comment>
<proteinExistence type="predicted"/>
<dbReference type="Pfam" id="PF07714">
    <property type="entry name" value="PK_Tyr_Ser-Thr"/>
    <property type="match status" value="1"/>
</dbReference>
<dbReference type="InterPro" id="IPR036860">
    <property type="entry name" value="SH2_dom_sf"/>
</dbReference>
<dbReference type="InterPro" id="IPR008266">
    <property type="entry name" value="Tyr_kinase_AS"/>
</dbReference>
<protein>
    <recommendedName>
        <fullName evidence="2">non-specific protein-tyrosine kinase</fullName>
        <ecNumber evidence="2">2.7.10.2</ecNumber>
    </recommendedName>
</protein>
<keyword evidence="8" id="KW-0829">Tyrosine-protein kinase</keyword>
<dbReference type="SUPFAM" id="SSF56112">
    <property type="entry name" value="Protein kinase-like (PK-like)"/>
    <property type="match status" value="1"/>
</dbReference>
<accession>A0A401REU3</accession>
<dbReference type="InterPro" id="IPR001245">
    <property type="entry name" value="Ser-Thr/Tyr_kinase_cat_dom"/>
</dbReference>
<evidence type="ECO:0000256" key="2">
    <source>
        <dbReference type="ARBA" id="ARBA00011903"/>
    </source>
</evidence>
<keyword evidence="13" id="KW-1185">Reference proteome</keyword>
<evidence type="ECO:0000256" key="5">
    <source>
        <dbReference type="ARBA" id="ARBA00022777"/>
    </source>
</evidence>
<dbReference type="EMBL" id="BEZZ01001257">
    <property type="protein sequence ID" value="GCC16653.1"/>
    <property type="molecule type" value="Genomic_DNA"/>
</dbReference>
<evidence type="ECO:0000256" key="10">
    <source>
        <dbReference type="SAM" id="MobiDB-lite"/>
    </source>
</evidence>
<dbReference type="PRINTS" id="PR00109">
    <property type="entry name" value="TYRKINASE"/>
</dbReference>
<dbReference type="GO" id="GO:0012505">
    <property type="term" value="C:endomembrane system"/>
    <property type="evidence" value="ECO:0007669"/>
    <property type="project" value="UniProtKB-SubCell"/>
</dbReference>
<feature type="region of interest" description="Disordered" evidence="10">
    <location>
        <begin position="1"/>
        <end position="34"/>
    </location>
</feature>
<evidence type="ECO:0000256" key="4">
    <source>
        <dbReference type="ARBA" id="ARBA00022741"/>
    </source>
</evidence>
<dbReference type="AlphaFoldDB" id="A0A401REU3"/>
<dbReference type="InterPro" id="IPR000719">
    <property type="entry name" value="Prot_kinase_dom"/>
</dbReference>
<organism evidence="12 13">
    <name type="scientific">Chiloscyllium punctatum</name>
    <name type="common">Brownbanded bambooshark</name>
    <name type="synonym">Hemiscyllium punctatum</name>
    <dbReference type="NCBI Taxonomy" id="137246"/>
    <lineage>
        <taxon>Eukaryota</taxon>
        <taxon>Metazoa</taxon>
        <taxon>Chordata</taxon>
        <taxon>Craniata</taxon>
        <taxon>Vertebrata</taxon>
        <taxon>Chondrichthyes</taxon>
        <taxon>Elasmobranchii</taxon>
        <taxon>Galeomorphii</taxon>
        <taxon>Galeoidea</taxon>
        <taxon>Orectolobiformes</taxon>
        <taxon>Hemiscylliidae</taxon>
        <taxon>Chiloscyllium</taxon>
    </lineage>
</organism>
<dbReference type="PROSITE" id="PS50011">
    <property type="entry name" value="PROTEIN_KINASE_DOM"/>
    <property type="match status" value="1"/>
</dbReference>
<feature type="compositionally biased region" description="Basic and acidic residues" evidence="10">
    <location>
        <begin position="14"/>
        <end position="34"/>
    </location>
</feature>
<comment type="catalytic activity">
    <reaction evidence="9">
        <text>L-tyrosyl-[protein] + ATP = O-phospho-L-tyrosyl-[protein] + ADP + H(+)</text>
        <dbReference type="Rhea" id="RHEA:10596"/>
        <dbReference type="Rhea" id="RHEA-COMP:10136"/>
        <dbReference type="Rhea" id="RHEA-COMP:20101"/>
        <dbReference type="ChEBI" id="CHEBI:15378"/>
        <dbReference type="ChEBI" id="CHEBI:30616"/>
        <dbReference type="ChEBI" id="CHEBI:46858"/>
        <dbReference type="ChEBI" id="CHEBI:61978"/>
        <dbReference type="ChEBI" id="CHEBI:456216"/>
        <dbReference type="EC" id="2.7.10.2"/>
    </reaction>
</comment>
<dbReference type="GO" id="GO:0004715">
    <property type="term" value="F:non-membrane spanning protein tyrosine kinase activity"/>
    <property type="evidence" value="ECO:0007669"/>
    <property type="project" value="UniProtKB-EC"/>
</dbReference>
<evidence type="ECO:0000313" key="12">
    <source>
        <dbReference type="EMBL" id="GCC16653.1"/>
    </source>
</evidence>
<evidence type="ECO:0000313" key="13">
    <source>
        <dbReference type="Proteomes" id="UP000287033"/>
    </source>
</evidence>
<evidence type="ECO:0000256" key="6">
    <source>
        <dbReference type="ARBA" id="ARBA00022840"/>
    </source>
</evidence>
<dbReference type="Pfam" id="PF00017">
    <property type="entry name" value="SH2"/>
    <property type="match status" value="1"/>
</dbReference>
<dbReference type="InterPro" id="IPR020635">
    <property type="entry name" value="Tyr_kinase_cat_dom"/>
</dbReference>
<dbReference type="Gene3D" id="1.10.510.10">
    <property type="entry name" value="Transferase(Phosphotransferase) domain 1"/>
    <property type="match status" value="1"/>
</dbReference>
<dbReference type="OrthoDB" id="4062651at2759"/>
<reference evidence="12 13" key="1">
    <citation type="journal article" date="2018" name="Nat. Ecol. Evol.">
        <title>Shark genomes provide insights into elasmobranch evolution and the origin of vertebrates.</title>
        <authorList>
            <person name="Hara Y"/>
            <person name="Yamaguchi K"/>
            <person name="Onimaru K"/>
            <person name="Kadota M"/>
            <person name="Koyanagi M"/>
            <person name="Keeley SD"/>
            <person name="Tatsumi K"/>
            <person name="Tanaka K"/>
            <person name="Motone F"/>
            <person name="Kageyama Y"/>
            <person name="Nozu R"/>
            <person name="Adachi N"/>
            <person name="Nishimura O"/>
            <person name="Nakagawa R"/>
            <person name="Tanegashima C"/>
            <person name="Kiyatake I"/>
            <person name="Matsumoto R"/>
            <person name="Murakumo K"/>
            <person name="Nishida K"/>
            <person name="Terakita A"/>
            <person name="Kuratani S"/>
            <person name="Sato K"/>
            <person name="Hyodo S Kuraku.S."/>
        </authorList>
    </citation>
    <scope>NUCLEOTIDE SEQUENCE [LARGE SCALE GENOMIC DNA]</scope>
</reference>
<dbReference type="SMART" id="SM00220">
    <property type="entry name" value="S_TKc"/>
    <property type="match status" value="1"/>
</dbReference>